<evidence type="ECO:0000313" key="3">
    <source>
        <dbReference type="Proteomes" id="UP000001593"/>
    </source>
</evidence>
<dbReference type="Gene3D" id="2.120.10.80">
    <property type="entry name" value="Kelch-type beta propeller"/>
    <property type="match status" value="1"/>
</dbReference>
<dbReference type="InterPro" id="IPR015915">
    <property type="entry name" value="Kelch-typ_b-propeller"/>
</dbReference>
<dbReference type="AlphaFoldDB" id="A8DVZ8"/>
<keyword evidence="1" id="KW-0880">Kelch repeat</keyword>
<feature type="non-terminal residue" evidence="2">
    <location>
        <position position="78"/>
    </location>
</feature>
<dbReference type="SUPFAM" id="SSF117281">
    <property type="entry name" value="Kelch motif"/>
    <property type="match status" value="1"/>
</dbReference>
<dbReference type="Proteomes" id="UP000001593">
    <property type="component" value="Unassembled WGS sequence"/>
</dbReference>
<reference evidence="2 3" key="1">
    <citation type="journal article" date="2007" name="Science">
        <title>Sea anemone genome reveals ancestral eumetazoan gene repertoire and genomic organization.</title>
        <authorList>
            <person name="Putnam N.H."/>
            <person name="Srivastava M."/>
            <person name="Hellsten U."/>
            <person name="Dirks B."/>
            <person name="Chapman J."/>
            <person name="Salamov A."/>
            <person name="Terry A."/>
            <person name="Shapiro H."/>
            <person name="Lindquist E."/>
            <person name="Kapitonov V.V."/>
            <person name="Jurka J."/>
            <person name="Genikhovich G."/>
            <person name="Grigoriev I.V."/>
            <person name="Lucas S.M."/>
            <person name="Steele R.E."/>
            <person name="Finnerty J.R."/>
            <person name="Technau U."/>
            <person name="Martindale M.Q."/>
            <person name="Rokhsar D.S."/>
        </authorList>
    </citation>
    <scope>NUCLEOTIDE SEQUENCE [LARGE SCALE GENOMIC DNA]</scope>
    <source>
        <strain evidence="3">CH2 X CH6</strain>
    </source>
</reference>
<dbReference type="InterPro" id="IPR006652">
    <property type="entry name" value="Kelch_1"/>
</dbReference>
<proteinExistence type="predicted"/>
<sequence>MTDNPTETAEVYNPIRNTWSFVPVPRIPRRNHAAVATETHLYVIGGDSDGIEPTVSVERFDPAASAWNFVLPMSCGRS</sequence>
<evidence type="ECO:0000313" key="2">
    <source>
        <dbReference type="EMBL" id="EDO25610.1"/>
    </source>
</evidence>
<dbReference type="PhylomeDB" id="A8DVZ8"/>
<dbReference type="PANTHER" id="PTHR46375">
    <property type="entry name" value="KELCH REPEAT AND BTB DOMAIN-CONTAINING PROTEIN 13-RELATED"/>
    <property type="match status" value="1"/>
</dbReference>
<dbReference type="HOGENOM" id="CLU_2628973_0_0_1"/>
<evidence type="ECO:0000256" key="1">
    <source>
        <dbReference type="ARBA" id="ARBA00022441"/>
    </source>
</evidence>
<dbReference type="Pfam" id="PF01344">
    <property type="entry name" value="Kelch_1"/>
    <property type="match status" value="1"/>
</dbReference>
<dbReference type="InterPro" id="IPR052392">
    <property type="entry name" value="Kelch-BTB_domain-containing"/>
</dbReference>
<dbReference type="EMBL" id="DS478893">
    <property type="protein sequence ID" value="EDO25610.1"/>
    <property type="molecule type" value="Genomic_DNA"/>
</dbReference>
<gene>
    <name evidence="2" type="ORF">NEMVEDRAFT_v1g156941</name>
</gene>
<organism evidence="2 3">
    <name type="scientific">Nematostella vectensis</name>
    <name type="common">Starlet sea anemone</name>
    <dbReference type="NCBI Taxonomy" id="45351"/>
    <lineage>
        <taxon>Eukaryota</taxon>
        <taxon>Metazoa</taxon>
        <taxon>Cnidaria</taxon>
        <taxon>Anthozoa</taxon>
        <taxon>Hexacorallia</taxon>
        <taxon>Actiniaria</taxon>
        <taxon>Edwardsiidae</taxon>
        <taxon>Nematostella</taxon>
    </lineage>
</organism>
<dbReference type="InParanoid" id="A8DVZ8"/>
<name>A8DVZ8_NEMVE</name>
<keyword evidence="3" id="KW-1185">Reference proteome</keyword>
<dbReference type="PANTHER" id="PTHR46375:SF3">
    <property type="entry name" value="KELCH REPEAT AND BTB DOMAIN-CONTAINING PROTEIN 13"/>
    <property type="match status" value="1"/>
</dbReference>
<accession>A8DVZ8</accession>
<dbReference type="STRING" id="45351.A8DVZ8"/>
<protein>
    <submittedName>
        <fullName evidence="2">Uncharacterized protein</fullName>
    </submittedName>
</protein>